<comment type="caution">
    <text evidence="1">The sequence shown here is derived from an EMBL/GenBank/DDBJ whole genome shotgun (WGS) entry which is preliminary data.</text>
</comment>
<proteinExistence type="predicted"/>
<gene>
    <name evidence="1" type="ORF">L195_g054357</name>
</gene>
<name>A0A2K3KFL1_TRIPR</name>
<reference evidence="1 2" key="2">
    <citation type="journal article" date="2017" name="Front. Plant Sci.">
        <title>Gene Classification and Mining of Molecular Markers Useful in Red Clover (Trifolium pratense) Breeding.</title>
        <authorList>
            <person name="Istvanek J."/>
            <person name="Dluhosova J."/>
            <person name="Dluhos P."/>
            <person name="Patkova L."/>
            <person name="Nedelnik J."/>
            <person name="Repkova J."/>
        </authorList>
    </citation>
    <scope>NUCLEOTIDE SEQUENCE [LARGE SCALE GENOMIC DNA]</scope>
    <source>
        <strain evidence="2">cv. Tatra</strain>
        <tissue evidence="1">Young leaves</tissue>
    </source>
</reference>
<accession>A0A2K3KFL1</accession>
<evidence type="ECO:0000313" key="2">
    <source>
        <dbReference type="Proteomes" id="UP000236291"/>
    </source>
</evidence>
<organism evidence="1 2">
    <name type="scientific">Trifolium pratense</name>
    <name type="common">Red clover</name>
    <dbReference type="NCBI Taxonomy" id="57577"/>
    <lineage>
        <taxon>Eukaryota</taxon>
        <taxon>Viridiplantae</taxon>
        <taxon>Streptophyta</taxon>
        <taxon>Embryophyta</taxon>
        <taxon>Tracheophyta</taxon>
        <taxon>Spermatophyta</taxon>
        <taxon>Magnoliopsida</taxon>
        <taxon>eudicotyledons</taxon>
        <taxon>Gunneridae</taxon>
        <taxon>Pentapetalae</taxon>
        <taxon>rosids</taxon>
        <taxon>fabids</taxon>
        <taxon>Fabales</taxon>
        <taxon>Fabaceae</taxon>
        <taxon>Papilionoideae</taxon>
        <taxon>50 kb inversion clade</taxon>
        <taxon>NPAAA clade</taxon>
        <taxon>Hologalegina</taxon>
        <taxon>IRL clade</taxon>
        <taxon>Trifolieae</taxon>
        <taxon>Trifolium</taxon>
    </lineage>
</organism>
<dbReference type="EMBL" id="ASHM01094730">
    <property type="protein sequence ID" value="PNX65087.1"/>
    <property type="molecule type" value="Genomic_DNA"/>
</dbReference>
<dbReference type="AlphaFoldDB" id="A0A2K3KFL1"/>
<dbReference type="Proteomes" id="UP000236291">
    <property type="component" value="Unassembled WGS sequence"/>
</dbReference>
<reference evidence="1 2" key="1">
    <citation type="journal article" date="2014" name="Am. J. Bot.">
        <title>Genome assembly and annotation for red clover (Trifolium pratense; Fabaceae).</title>
        <authorList>
            <person name="Istvanek J."/>
            <person name="Jaros M."/>
            <person name="Krenek A."/>
            <person name="Repkova J."/>
        </authorList>
    </citation>
    <scope>NUCLEOTIDE SEQUENCE [LARGE SCALE GENOMIC DNA]</scope>
    <source>
        <strain evidence="2">cv. Tatra</strain>
        <tissue evidence="1">Young leaves</tissue>
    </source>
</reference>
<evidence type="ECO:0000313" key="1">
    <source>
        <dbReference type="EMBL" id="PNX65087.1"/>
    </source>
</evidence>
<protein>
    <submittedName>
        <fullName evidence="1">Uncharacterized protein</fullName>
    </submittedName>
</protein>
<sequence>GFNLSDEDSSVAAVSHRVGAIPAAVLAA</sequence>
<feature type="non-terminal residue" evidence="1">
    <location>
        <position position="1"/>
    </location>
</feature>